<keyword evidence="16" id="KW-1185">Reference proteome</keyword>
<feature type="region of interest" description="Disordered" evidence="12">
    <location>
        <begin position="1030"/>
        <end position="1066"/>
    </location>
</feature>
<name>A0A197JFB5_9FUNG</name>
<comment type="subunit">
    <text evidence="11">Component of the SRB8-11 complex, which itself associates with the Mediator complex.</text>
</comment>
<feature type="domain" description="MID" evidence="14">
    <location>
        <begin position="1389"/>
        <end position="1564"/>
    </location>
</feature>
<dbReference type="InterPro" id="IPR051139">
    <property type="entry name" value="Mediator_complx_sub13"/>
</dbReference>
<evidence type="ECO:0000256" key="7">
    <source>
        <dbReference type="ARBA" id="ARBA00023163"/>
    </source>
</evidence>
<evidence type="ECO:0000256" key="11">
    <source>
        <dbReference type="RuleBase" id="RU364134"/>
    </source>
</evidence>
<feature type="compositionally biased region" description="Gly residues" evidence="12">
    <location>
        <begin position="2179"/>
        <end position="2190"/>
    </location>
</feature>
<evidence type="ECO:0000256" key="8">
    <source>
        <dbReference type="ARBA" id="ARBA00023242"/>
    </source>
</evidence>
<comment type="function">
    <text evidence="9 11">Component of the SRB8-11 complex. The SRB8-11 complex is a regulatory module of the Mediator complex which is itself involved in regulation of basal and activated RNA polymerase II-dependent transcription. The SRB8-11 complex may be involved in the transcriptional repression of a subset of genes regulated by Mediator. It may inhibit the association of the Mediator complex with RNA polymerase II to form the holoenzyme complex.</text>
</comment>
<dbReference type="GO" id="GO:0003713">
    <property type="term" value="F:transcription coactivator activity"/>
    <property type="evidence" value="ECO:0007669"/>
    <property type="project" value="TreeGrafter"/>
</dbReference>
<feature type="region of interest" description="Disordered" evidence="12">
    <location>
        <begin position="2113"/>
        <end position="2204"/>
    </location>
</feature>
<feature type="compositionally biased region" description="Gly residues" evidence="12">
    <location>
        <begin position="2158"/>
        <end position="2172"/>
    </location>
</feature>
<evidence type="ECO:0000259" key="14">
    <source>
        <dbReference type="Pfam" id="PF18296"/>
    </source>
</evidence>
<feature type="compositionally biased region" description="Polar residues" evidence="12">
    <location>
        <begin position="618"/>
        <end position="652"/>
    </location>
</feature>
<feature type="domain" description="Mediator complex subunit Med13 C-terminal" evidence="13">
    <location>
        <begin position="1583"/>
        <end position="1771"/>
    </location>
</feature>
<dbReference type="PANTHER" id="PTHR48249">
    <property type="entry name" value="MEDIATOR OF RNA POLYMERASE II TRANSCRIPTION SUBUNIT 13"/>
    <property type="match status" value="1"/>
</dbReference>
<keyword evidence="4 11" id="KW-0678">Repressor</keyword>
<evidence type="ECO:0000256" key="1">
    <source>
        <dbReference type="ARBA" id="ARBA00004123"/>
    </source>
</evidence>
<gene>
    <name evidence="15" type="ORF">K457DRAFT_142457</name>
</gene>
<keyword evidence="6 11" id="KW-0010">Activator</keyword>
<evidence type="ECO:0000256" key="3">
    <source>
        <dbReference type="ARBA" id="ARBA00019618"/>
    </source>
</evidence>
<organism evidence="15 16">
    <name type="scientific">Linnemannia elongata AG-77</name>
    <dbReference type="NCBI Taxonomy" id="1314771"/>
    <lineage>
        <taxon>Eukaryota</taxon>
        <taxon>Fungi</taxon>
        <taxon>Fungi incertae sedis</taxon>
        <taxon>Mucoromycota</taxon>
        <taxon>Mortierellomycotina</taxon>
        <taxon>Mortierellomycetes</taxon>
        <taxon>Mortierellales</taxon>
        <taxon>Mortierellaceae</taxon>
        <taxon>Linnemannia</taxon>
    </lineage>
</organism>
<evidence type="ECO:0000256" key="5">
    <source>
        <dbReference type="ARBA" id="ARBA00023015"/>
    </source>
</evidence>
<dbReference type="OrthoDB" id="103819at2759"/>
<dbReference type="Pfam" id="PF18296">
    <property type="entry name" value="MID_MedPIWI"/>
    <property type="match status" value="1"/>
</dbReference>
<feature type="region of interest" description="Disordered" evidence="12">
    <location>
        <begin position="549"/>
        <end position="655"/>
    </location>
</feature>
<feature type="region of interest" description="Disordered" evidence="12">
    <location>
        <begin position="1886"/>
        <end position="1933"/>
    </location>
</feature>
<evidence type="ECO:0000259" key="13">
    <source>
        <dbReference type="Pfam" id="PF06333"/>
    </source>
</evidence>
<keyword evidence="8 11" id="KW-0539">Nucleus</keyword>
<sequence length="2259" mass="244695">MLHDNFPTNVFSISELTSFGYTRYTHTCPARQFARQLNADSWSKAPSRSRSSAAGTQHNHNHHNSASAENLHPGHPESDPLLSAYISLLTARIPCHWHYSDKDKDKGKDKDKDKKNNPPQPNNSKQRRSSSSTAVFERELWVFWLNDKSLLENHGLEALQECQSGNMTWDSILQNNNSATAGTSQTSQAGSAESVSAAKEYEMFIRGLRNVLDRGMVAKGGYRLGSSYVFPASLQPRLDGSILPNFPKMPSMTMLSCTVTMYLSLTNLIFQPTFQHHRLRALEAADLDPRQASEKELKVLISPHGTPAILRLQDMAEFTEDQTQNCLDGWADHFGTNQELVNEFSRSLPRLVAVSVKTGRNEVVLQCPTERVFVPVSCKESPSDVGQLDGMGSRNLGFIEDLGAKFAVWSWQEKTRNAIASPAVPKLVQPVSEHTPVLAEPRNRLKAGSSAWQQQQQQIQQQLLQQQQQQQQQQQSQNFFLQQQQDALVKRSSNLPTYDTNRIDYWSYTDPYAYLTSIVLNSCANAEPKGADSPSAADNQVSVVVPVTPSAKPTRSRSNLARSTTGSKEVDGWIRVRPRRNAVAPPSTHNFGVLDTPDANQTAWSNGLDPESMPASEIESNTNNSTQFNANTSNDASQADAQNTSTNTSSYQLPIDLPADNNDMMSGLMDMNSIMGLYGTGNSDDLEDWGVVTKDDFSFFDEQPRSAPVARPLSTVQEPAFDSQQSSIPMSSTDLNMISGVSTAISSVIPTVNGVMSSFSEGMMTSSPIGDSGLMDNMDLDLSGLGNMMSPSTAILPPGGTDRLVAVSSSSAAISPSGDQSLALQAGQDVNMQTPKSQAVEKELNQLDGQHSHQPPPVPTSMQMSSPDTSVVKRPSILVTHLHSPIQSFIPSSFSPLKIVGDDLVDESKYKIGGRFAYRRLYKRRKPSVPDPLNLYRRESKMLPFYQPGKDQEWIMPPRKEKQRQKAKSQPFTNGIIWNGFQPGGSINIIQIGSQSAQKTTAMTRPGSLIRSASTPATAWGLSSYPLHSSLKRKKEEESSGDSDSDSSSNSSTNDSDDDSSIASGTFRPQFGRLLRTKDEAGRIEGEGQKDTWTLRGVNSARFVATILDQAMYTSAGNVLLDLDSVSTPQSMTAAKIAEWDSADAYHSEIEFDTPFTPVIFSSAPPALVEEPPAVHESLASEYFLEAVKTLCEQAVLGDYPFAGSNEVTGTSGEITEGESFHVMLARRKILSQQLNEGVATVPALGDESFRNVMEIKTVIFDLLGLLRGNPSDDTVALPVPSEAAQEMGMGITTLHGHHHHSSQSNIVPPVIMKGPLTLLQYFTLGEVQQMPSKYSKYQVKKKKTAEPALMQLLPPDIVVGHNDDWLEASPTILRFWEKLSLGPYSGRKSISYFVLYPESADMENNVTRFWRELSVLFETSLLGKHQPGMIQDYKPGLVPIPLLPALAGESMEARQVRSYIDGCQKLGSLLGADSKDKDVHTVIYMVNPFPHGAGYFDLCRCFSIMKTQFRTAMGSMSTPMEQPRENLVLQLVPIQHVINPSTFGGYLLFGLKDIAFTVYAKCKVFLERTTFSRDFLAQINTYAPLFALAKATPPTIHFDVHQKPNSMPKPPATLHVGYGFSLDGRWLICVWTDHRGELLEQFVLDMTESTGRMLMSGKSSCTNGNHSSSNRSLSLLTGIKEIWNRTLVYQKRGSFTWKTVISKLGLMSRTELQEWTRLTAGTNYTAVVAVNIDSAIRLYPHNRGAEYLSSGMTPNTSGVNTPTNAGLTQAAGLGVGTPLVGSNSLVPNITTSSTATPTPDVGTTPATPLNFGNTGNNAGSTGLGIAGAVAAGGGGLSGGAGGMAGIGGISGNEILENSAGQVYAMILNHRIPLIVSHQEAGLLRTARSGRRGRGREGESGSRLGNQTDAGETKPLGGPKEEPEEGEYDSKDIQLEDSVMNTPLADLDQDLDMEPKVKQEETSGQHVLLKAESIDEKELSSEQTPPPLPLLTGGNDVIVPLSSGYLIQAPIQSNSVMREKHALEALGIEVHLLHLQRIPTPTPSATHKPTAATPPPPRRPMTGREHLAAYRPSTKPMLHFQPVRSTAYHLSRIPALRPIASKYLPYRSSSSFSASQFSIRPPPAAASPTSSTSGRNSLSQSPGGSVGKGVLAPDTRGSGLGSIGNGAGGGGSSSTSGEKGSGGGGAGGGKGGERGGDKGGSATASTTIKGTVAASSTREILKQFHALSYLSQSPVQTNCLPNHLILVERLSRVLLLVRE</sequence>
<dbReference type="Pfam" id="PF06333">
    <property type="entry name" value="Med13_C"/>
    <property type="match status" value="1"/>
</dbReference>
<comment type="similarity">
    <text evidence="2 11">Belongs to the Mediator complex subunit 13 family.</text>
</comment>
<evidence type="ECO:0000313" key="16">
    <source>
        <dbReference type="Proteomes" id="UP000078512"/>
    </source>
</evidence>
<feature type="compositionally biased region" description="Basic and acidic residues" evidence="12">
    <location>
        <begin position="100"/>
        <end position="116"/>
    </location>
</feature>
<feature type="compositionally biased region" description="Polar residues" evidence="12">
    <location>
        <begin position="2134"/>
        <end position="2143"/>
    </location>
</feature>
<feature type="region of interest" description="Disordered" evidence="12">
    <location>
        <begin position="100"/>
        <end position="131"/>
    </location>
</feature>
<protein>
    <recommendedName>
        <fullName evidence="3 11">Mediator of RNA polymerase II transcription subunit 13</fullName>
    </recommendedName>
    <alternativeName>
        <fullName evidence="10 11">Mediator complex subunit 13</fullName>
    </alternativeName>
</protein>
<keyword evidence="5 11" id="KW-0805">Transcription regulation</keyword>
<evidence type="ECO:0000256" key="10">
    <source>
        <dbReference type="ARBA" id="ARBA00032008"/>
    </source>
</evidence>
<dbReference type="STRING" id="1314771.A0A197JFB5"/>
<dbReference type="InterPro" id="IPR009401">
    <property type="entry name" value="Med13_C"/>
</dbReference>
<evidence type="ECO:0000256" key="6">
    <source>
        <dbReference type="ARBA" id="ARBA00023159"/>
    </source>
</evidence>
<evidence type="ECO:0000313" key="15">
    <source>
        <dbReference type="EMBL" id="OAQ23820.1"/>
    </source>
</evidence>
<proteinExistence type="inferred from homology"/>
<dbReference type="EMBL" id="KV442108">
    <property type="protein sequence ID" value="OAQ23820.1"/>
    <property type="molecule type" value="Genomic_DNA"/>
</dbReference>
<dbReference type="Proteomes" id="UP000078512">
    <property type="component" value="Unassembled WGS sequence"/>
</dbReference>
<keyword evidence="7 11" id="KW-0804">Transcription</keyword>
<evidence type="ECO:0000256" key="9">
    <source>
        <dbReference type="ARBA" id="ARBA00025661"/>
    </source>
</evidence>
<feature type="region of interest" description="Disordered" evidence="12">
    <location>
        <begin position="41"/>
        <end position="77"/>
    </location>
</feature>
<dbReference type="InterPro" id="IPR041285">
    <property type="entry name" value="MID_MedPIWI"/>
</dbReference>
<evidence type="ECO:0000256" key="2">
    <source>
        <dbReference type="ARBA" id="ARBA00009354"/>
    </source>
</evidence>
<dbReference type="GO" id="GO:0045944">
    <property type="term" value="P:positive regulation of transcription by RNA polymerase II"/>
    <property type="evidence" value="ECO:0007669"/>
    <property type="project" value="TreeGrafter"/>
</dbReference>
<dbReference type="PANTHER" id="PTHR48249:SF3">
    <property type="entry name" value="MEDIATOR OF RNA POLYMERASE II TRANSCRIPTION SUBUNIT 13"/>
    <property type="match status" value="1"/>
</dbReference>
<evidence type="ECO:0000256" key="12">
    <source>
        <dbReference type="SAM" id="MobiDB-lite"/>
    </source>
</evidence>
<dbReference type="GO" id="GO:0016592">
    <property type="term" value="C:mediator complex"/>
    <property type="evidence" value="ECO:0007669"/>
    <property type="project" value="InterPro"/>
</dbReference>
<feature type="compositionally biased region" description="Polar residues" evidence="12">
    <location>
        <begin position="551"/>
        <end position="567"/>
    </location>
</feature>
<feature type="region of interest" description="Disordered" evidence="12">
    <location>
        <begin position="2040"/>
        <end position="2062"/>
    </location>
</feature>
<reference evidence="15 16" key="1">
    <citation type="submission" date="2016-05" db="EMBL/GenBank/DDBJ databases">
        <title>Genome sequencing reveals origins of a unique bacterial endosymbiosis in the earliest lineages of terrestrial Fungi.</title>
        <authorList>
            <consortium name="DOE Joint Genome Institute"/>
            <person name="Uehling J."/>
            <person name="Gryganskyi A."/>
            <person name="Hameed K."/>
            <person name="Tschaplinski T."/>
            <person name="Misztal P."/>
            <person name="Wu S."/>
            <person name="Desiro A."/>
            <person name="Vande Pol N."/>
            <person name="Du Z.-Y."/>
            <person name="Zienkiewicz A."/>
            <person name="Zienkiewicz K."/>
            <person name="Morin E."/>
            <person name="Tisserant E."/>
            <person name="Splivallo R."/>
            <person name="Hainaut M."/>
            <person name="Henrissat B."/>
            <person name="Ohm R."/>
            <person name="Kuo A."/>
            <person name="Yan J."/>
            <person name="Lipzen A."/>
            <person name="Nolan M."/>
            <person name="Labutti K."/>
            <person name="Barry K."/>
            <person name="Goldstein A."/>
            <person name="Labbe J."/>
            <person name="Schadt C."/>
            <person name="Tuskan G."/>
            <person name="Grigoriev I."/>
            <person name="Martin F."/>
            <person name="Vilgalys R."/>
            <person name="Bonito G."/>
        </authorList>
    </citation>
    <scope>NUCLEOTIDE SEQUENCE [LARGE SCALE GENOMIC DNA]</scope>
    <source>
        <strain evidence="15 16">AG-77</strain>
    </source>
</reference>
<comment type="subcellular location">
    <subcellularLocation>
        <location evidence="1 11">Nucleus</location>
    </subcellularLocation>
</comment>
<feature type="compositionally biased region" description="Low complexity" evidence="12">
    <location>
        <begin position="41"/>
        <end position="54"/>
    </location>
</feature>
<accession>A0A197JFB5</accession>
<feature type="region of interest" description="Disordered" evidence="12">
    <location>
        <begin position="847"/>
        <end position="868"/>
    </location>
</feature>
<evidence type="ECO:0000256" key="4">
    <source>
        <dbReference type="ARBA" id="ARBA00022491"/>
    </source>
</evidence>